<dbReference type="PROSITE" id="PS50003">
    <property type="entry name" value="PH_DOMAIN"/>
    <property type="match status" value="1"/>
</dbReference>
<proteinExistence type="predicted"/>
<dbReference type="SMART" id="SM00233">
    <property type="entry name" value="PH"/>
    <property type="match status" value="1"/>
</dbReference>
<accession>A0A7S3NNW1</accession>
<dbReference type="InterPro" id="IPR011993">
    <property type="entry name" value="PH-like_dom_sf"/>
</dbReference>
<dbReference type="Gene3D" id="2.30.29.30">
    <property type="entry name" value="Pleckstrin-homology domain (PH domain)/Phosphotyrosine-binding domain (PTB)"/>
    <property type="match status" value="1"/>
</dbReference>
<dbReference type="EMBL" id="HBIJ01020383">
    <property type="protein sequence ID" value="CAE0372559.1"/>
    <property type="molecule type" value="Transcribed_RNA"/>
</dbReference>
<sequence>MSKLLQTLQGTSPSGWIFRKVTSNDKWVRRWLEVHRHILCSYQACPLEANVARIINMLDIRKTKEIKLVDEGASGLFCIVPVSTDGNHPGYLMRADTQAQAQEWVHGLNRVREQQEIRPSVPPIPVAAAAIIQNCAYIDAPIADAADASANEIVTPALFATALSDDASTLPPPPPASTVPTAATLGDAKTTFTQLKEDLDLDDDVRAISVDYDFMVTLQCLFNMNFTDISPDAENICRNLIDAKGKGSIKYIHWKLFYDTWSRSGLSMPEYLQSNDTKLLIG</sequence>
<dbReference type="CDD" id="cd00821">
    <property type="entry name" value="PH"/>
    <property type="match status" value="1"/>
</dbReference>
<dbReference type="InterPro" id="IPR001849">
    <property type="entry name" value="PH_domain"/>
</dbReference>
<reference evidence="2" key="1">
    <citation type="submission" date="2021-01" db="EMBL/GenBank/DDBJ databases">
        <authorList>
            <person name="Corre E."/>
            <person name="Pelletier E."/>
            <person name="Niang G."/>
            <person name="Scheremetjew M."/>
            <person name="Finn R."/>
            <person name="Kale V."/>
            <person name="Holt S."/>
            <person name="Cochrane G."/>
            <person name="Meng A."/>
            <person name="Brown T."/>
            <person name="Cohen L."/>
        </authorList>
    </citation>
    <scope>NUCLEOTIDE SEQUENCE</scope>
    <source>
        <strain evidence="2">CCMP1510</strain>
    </source>
</reference>
<dbReference type="Pfam" id="PF00169">
    <property type="entry name" value="PH"/>
    <property type="match status" value="1"/>
</dbReference>
<protein>
    <recommendedName>
        <fullName evidence="1">PH domain-containing protein</fullName>
    </recommendedName>
</protein>
<feature type="domain" description="PH" evidence="1">
    <location>
        <begin position="10"/>
        <end position="113"/>
    </location>
</feature>
<organism evidence="2">
    <name type="scientific">Aureoumbra lagunensis</name>
    <dbReference type="NCBI Taxonomy" id="44058"/>
    <lineage>
        <taxon>Eukaryota</taxon>
        <taxon>Sar</taxon>
        <taxon>Stramenopiles</taxon>
        <taxon>Ochrophyta</taxon>
        <taxon>Pelagophyceae</taxon>
        <taxon>Pelagomonadales</taxon>
        <taxon>Aureoumbra</taxon>
    </lineage>
</organism>
<gene>
    <name evidence="2" type="ORF">ALAG00032_LOCUS13343</name>
</gene>
<evidence type="ECO:0000313" key="2">
    <source>
        <dbReference type="EMBL" id="CAE0372559.1"/>
    </source>
</evidence>
<dbReference type="AlphaFoldDB" id="A0A7S3NNW1"/>
<evidence type="ECO:0000259" key="1">
    <source>
        <dbReference type="PROSITE" id="PS50003"/>
    </source>
</evidence>
<name>A0A7S3NNW1_9STRA</name>
<dbReference type="SUPFAM" id="SSF50729">
    <property type="entry name" value="PH domain-like"/>
    <property type="match status" value="1"/>
</dbReference>